<dbReference type="InterPro" id="IPR008912">
    <property type="entry name" value="Uncharacterised_CoxE"/>
</dbReference>
<proteinExistence type="predicted"/>
<sequence length="383" mass="41991">MTPTAPPVAANLLGLCQSLRARGWPVGIEEQHDALRIAEAVGLQDRRALAAALRPLLCGTPEQWREFDELFQRYWFPRRGVRTRSQGPGGGLQPVPGAGGGEHGSPDRPRRSEGPGDADAAPGSAAQHGASARRALGHTDFRHLHDADENAALEALMERLARRWQRRLRRRWRSAGRRGRLDVRRTLRHSLGQGGIPVDPAFRRARRRPPALVLLVDASRSMSVYSLRFLRLARGALLAFPRAEAFIFHTHLVRVTEAVAAPSPERMREQLALLSSGWSGGTRIGESIEAFNRDHAPSVARRRGVAVILSDGLDTGTPERLAAAMAELRGRCGRVVWLNPLAGRTGYRPEAAGMRAALPYVDRLAPAHDLASLLALEDELARL</sequence>
<dbReference type="SUPFAM" id="SSF53300">
    <property type="entry name" value="vWA-like"/>
    <property type="match status" value="1"/>
</dbReference>
<dbReference type="EMBL" id="QFFI01000019">
    <property type="protein sequence ID" value="PWG62388.1"/>
    <property type="molecule type" value="Genomic_DNA"/>
</dbReference>
<name>A0A2U2N001_9GAMM</name>
<dbReference type="InterPro" id="IPR011195">
    <property type="entry name" value="UCP010256"/>
</dbReference>
<evidence type="ECO:0000256" key="1">
    <source>
        <dbReference type="SAM" id="MobiDB-lite"/>
    </source>
</evidence>
<dbReference type="PANTHER" id="PTHR39338:SF6">
    <property type="entry name" value="BLL5662 PROTEIN"/>
    <property type="match status" value="1"/>
</dbReference>
<feature type="compositionally biased region" description="Gly residues" evidence="1">
    <location>
        <begin position="87"/>
        <end position="103"/>
    </location>
</feature>
<comment type="caution">
    <text evidence="2">The sequence shown here is derived from an EMBL/GenBank/DDBJ whole genome shotgun (WGS) entry which is preliminary data.</text>
</comment>
<feature type="compositionally biased region" description="Low complexity" evidence="1">
    <location>
        <begin position="115"/>
        <end position="132"/>
    </location>
</feature>
<evidence type="ECO:0000313" key="3">
    <source>
        <dbReference type="Proteomes" id="UP000245474"/>
    </source>
</evidence>
<dbReference type="Pfam" id="PF05762">
    <property type="entry name" value="VWA_CoxE"/>
    <property type="match status" value="1"/>
</dbReference>
<dbReference type="RefSeq" id="WP_109679105.1">
    <property type="nucleotide sequence ID" value="NZ_CP086615.1"/>
</dbReference>
<dbReference type="CDD" id="cd00198">
    <property type="entry name" value="vWFA"/>
    <property type="match status" value="1"/>
</dbReference>
<feature type="region of interest" description="Disordered" evidence="1">
    <location>
        <begin position="82"/>
        <end position="133"/>
    </location>
</feature>
<gene>
    <name evidence="2" type="ORF">DEM34_12240</name>
</gene>
<organism evidence="2 3">
    <name type="scientific">Sediminicurvatus halobius</name>
    <dbReference type="NCBI Taxonomy" id="2182432"/>
    <lineage>
        <taxon>Bacteria</taxon>
        <taxon>Pseudomonadati</taxon>
        <taxon>Pseudomonadota</taxon>
        <taxon>Gammaproteobacteria</taxon>
        <taxon>Chromatiales</taxon>
        <taxon>Ectothiorhodospiraceae</taxon>
        <taxon>Sediminicurvatus</taxon>
    </lineage>
</organism>
<dbReference type="PIRSF" id="PIRSF010256">
    <property type="entry name" value="CoxE_vWa"/>
    <property type="match status" value="1"/>
</dbReference>
<dbReference type="AlphaFoldDB" id="A0A2U2N001"/>
<evidence type="ECO:0000313" key="2">
    <source>
        <dbReference type="EMBL" id="PWG62388.1"/>
    </source>
</evidence>
<dbReference type="OrthoDB" id="9790469at2"/>
<dbReference type="InterPro" id="IPR036465">
    <property type="entry name" value="vWFA_dom_sf"/>
</dbReference>
<keyword evidence="3" id="KW-1185">Reference proteome</keyword>
<accession>A0A2U2N001</accession>
<protein>
    <submittedName>
        <fullName evidence="2">Carbon monoxide dehydrogenase</fullName>
    </submittedName>
</protein>
<dbReference type="Gene3D" id="3.40.50.410">
    <property type="entry name" value="von Willebrand factor, type A domain"/>
    <property type="match status" value="1"/>
</dbReference>
<reference evidence="2 3" key="1">
    <citation type="submission" date="2018-05" db="EMBL/GenBank/DDBJ databases">
        <title>Spiribacter halobius sp. nov., a moderately halophilic bacterium isolated from marine solar saltern.</title>
        <authorList>
            <person name="Zheng W.-S."/>
            <person name="Lu D.-C."/>
            <person name="Du Z.-J."/>
        </authorList>
    </citation>
    <scope>NUCLEOTIDE SEQUENCE [LARGE SCALE GENOMIC DNA]</scope>
    <source>
        <strain evidence="2 3">E85</strain>
    </source>
</reference>
<dbReference type="Proteomes" id="UP000245474">
    <property type="component" value="Unassembled WGS sequence"/>
</dbReference>
<feature type="compositionally biased region" description="Basic and acidic residues" evidence="1">
    <location>
        <begin position="104"/>
        <end position="114"/>
    </location>
</feature>
<dbReference type="PANTHER" id="PTHR39338">
    <property type="entry name" value="BLL5662 PROTEIN-RELATED"/>
    <property type="match status" value="1"/>
</dbReference>